<organism evidence="1 2">
    <name type="scientific">Mediterraneibacter gnavus CAG:126</name>
    <dbReference type="NCBI Taxonomy" id="1263106"/>
    <lineage>
        <taxon>Bacteria</taxon>
        <taxon>Bacillati</taxon>
        <taxon>Bacillota</taxon>
        <taxon>Clostridia</taxon>
        <taxon>Lachnospirales</taxon>
        <taxon>Lachnospiraceae</taxon>
        <taxon>Mediterraneibacter</taxon>
    </lineage>
</organism>
<gene>
    <name evidence="1" type="ORF">BN481_02232</name>
</gene>
<accession>R5TUR7</accession>
<sequence>MAGESITKTIHPELTYKEMYESIENIWSVLFATGYLTQSGQVDARKFKLRIPNLEIRDIFKTQIMEYFKESVAKDGDMLGRFCEALKNGEEKKVVVKVEQGNFFYLYLQKRTGKNLIPGNDLNFAGLFSKKDSSLYDVDEKLTAMLGLPEEMGFPNRADIRKEAERCISQKAEEMLSASWQDFLYQSGCDTKSLLPMVRRSKIRERAERYYLQNGSLADIHFIPQISLEASFSDAIYLLFLEYREQAAEKIARQWIKRNIPYISQQRILYGCVRDEFREILDTPNDRIHKIKHLIQALNETRHKAVQVILCRKKKVIQVNMSVEELCNPKGYYSIRGCSQKDRATLERMFGKTAEFRIEDIQSVSYGGIVLYENVASRNAA</sequence>
<dbReference type="AlphaFoldDB" id="R5TUR7"/>
<evidence type="ECO:0000313" key="1">
    <source>
        <dbReference type="EMBL" id="CCZ66999.1"/>
    </source>
</evidence>
<dbReference type="EMBL" id="CBAL010000058">
    <property type="protein sequence ID" value="CCZ66999.1"/>
    <property type="molecule type" value="Genomic_DNA"/>
</dbReference>
<proteinExistence type="predicted"/>
<evidence type="ECO:0000313" key="2">
    <source>
        <dbReference type="Proteomes" id="UP000018114"/>
    </source>
</evidence>
<protein>
    <submittedName>
        <fullName evidence="1">Uncharacterized protein</fullName>
    </submittedName>
</protein>
<name>R5TUR7_MEDGN</name>
<dbReference type="Proteomes" id="UP000018114">
    <property type="component" value="Unassembled WGS sequence"/>
</dbReference>
<reference evidence="1" key="1">
    <citation type="submission" date="2012-11" db="EMBL/GenBank/DDBJ databases">
        <title>Dependencies among metagenomic species, viruses, plasmids and units of genetic variation.</title>
        <authorList>
            <person name="Nielsen H.B."/>
            <person name="Almeida M."/>
            <person name="Juncker A.S."/>
            <person name="Rasmussen S."/>
            <person name="Li J."/>
            <person name="Sunagawa S."/>
            <person name="Plichta D."/>
            <person name="Gautier L."/>
            <person name="Le Chatelier E."/>
            <person name="Peletier E."/>
            <person name="Bonde I."/>
            <person name="Nielsen T."/>
            <person name="Manichanh C."/>
            <person name="Arumugam M."/>
            <person name="Batto J."/>
            <person name="Santos M.B.Q.D."/>
            <person name="Blom N."/>
            <person name="Borruel N."/>
            <person name="Burgdorf K.S."/>
            <person name="Boumezbeur F."/>
            <person name="Casellas F."/>
            <person name="Dore J."/>
            <person name="Guarner F."/>
            <person name="Hansen T."/>
            <person name="Hildebrand F."/>
            <person name="Kaas R.S."/>
            <person name="Kennedy S."/>
            <person name="Kristiansen K."/>
            <person name="Kultima J.R."/>
            <person name="Leonard P."/>
            <person name="Levenez F."/>
            <person name="Lund O."/>
            <person name="Moumen B."/>
            <person name="Le Paslier D."/>
            <person name="Pons N."/>
            <person name="Pedersen O."/>
            <person name="Prifti E."/>
            <person name="Qin J."/>
            <person name="Raes J."/>
            <person name="Tap J."/>
            <person name="Tims S."/>
            <person name="Ussery D.W."/>
            <person name="Yamada T."/>
            <person name="MetaHit consortium"/>
            <person name="Renault P."/>
            <person name="Sicheritz-Ponten T."/>
            <person name="Bork P."/>
            <person name="Wang J."/>
            <person name="Brunak S."/>
            <person name="Ehrlich S.D."/>
        </authorList>
    </citation>
    <scope>NUCLEOTIDE SEQUENCE [LARGE SCALE GENOMIC DNA]</scope>
</reference>
<comment type="caution">
    <text evidence="1">The sequence shown here is derived from an EMBL/GenBank/DDBJ whole genome shotgun (WGS) entry which is preliminary data.</text>
</comment>